<evidence type="ECO:0000256" key="1">
    <source>
        <dbReference type="SAM" id="MobiDB-lite"/>
    </source>
</evidence>
<dbReference type="PANTHER" id="PTHR39200:SF1">
    <property type="entry name" value="AUTO-TRANSPORTER ADHESIN HEAD GIN DOMAIN-CONTAINING PROTEIN-RELATED"/>
    <property type="match status" value="1"/>
</dbReference>
<feature type="domain" description="Putative auto-transporter adhesin head GIN" evidence="3">
    <location>
        <begin position="45"/>
        <end position="226"/>
    </location>
</feature>
<name>A0A7K1G9C7_9FLAO</name>
<reference evidence="4 5" key="1">
    <citation type="submission" date="2019-11" db="EMBL/GenBank/DDBJ databases">
        <title>Winogradskyella ouciana sp. nov., isolated from the hadal seawater of the Mariana Trench.</title>
        <authorList>
            <person name="Liu R."/>
        </authorList>
    </citation>
    <scope>NUCLEOTIDE SEQUENCE [LARGE SCALE GENOMIC DNA]</scope>
    <source>
        <strain evidence="4 5">ZXX205</strain>
    </source>
</reference>
<keyword evidence="2" id="KW-0732">Signal</keyword>
<comment type="caution">
    <text evidence="4">The sequence shown here is derived from an EMBL/GenBank/DDBJ whole genome shotgun (WGS) entry which is preliminary data.</text>
</comment>
<dbReference type="InterPro" id="IPR021255">
    <property type="entry name" value="DUF2807"/>
</dbReference>
<dbReference type="PANTHER" id="PTHR39200">
    <property type="entry name" value="HYPOTHETICAL EXPORTED PROTEIN"/>
    <property type="match status" value="1"/>
</dbReference>
<dbReference type="Pfam" id="PF10988">
    <property type="entry name" value="DUF2807"/>
    <property type="match status" value="1"/>
</dbReference>
<evidence type="ECO:0000256" key="2">
    <source>
        <dbReference type="SAM" id="SignalP"/>
    </source>
</evidence>
<feature type="signal peptide" evidence="2">
    <location>
        <begin position="1"/>
        <end position="21"/>
    </location>
</feature>
<proteinExistence type="predicted"/>
<feature type="chain" id="PRO_5029603501" evidence="2">
    <location>
        <begin position="22"/>
        <end position="241"/>
    </location>
</feature>
<dbReference type="AlphaFoldDB" id="A0A7K1G9C7"/>
<dbReference type="EMBL" id="WJYA01000003">
    <property type="protein sequence ID" value="MTE25882.1"/>
    <property type="molecule type" value="Genomic_DNA"/>
</dbReference>
<evidence type="ECO:0000313" key="5">
    <source>
        <dbReference type="Proteomes" id="UP000447545"/>
    </source>
</evidence>
<keyword evidence="5" id="KW-1185">Reference proteome</keyword>
<feature type="region of interest" description="Disordered" evidence="1">
    <location>
        <begin position="216"/>
        <end position="241"/>
    </location>
</feature>
<dbReference type="Gene3D" id="2.160.20.120">
    <property type="match status" value="1"/>
</dbReference>
<gene>
    <name evidence="4" type="ORF">F1003_02960</name>
</gene>
<dbReference type="PROSITE" id="PS51257">
    <property type="entry name" value="PROKAR_LIPOPROTEIN"/>
    <property type="match status" value="1"/>
</dbReference>
<accession>A0A7K1G9C7</accession>
<dbReference type="Proteomes" id="UP000447545">
    <property type="component" value="Unassembled WGS sequence"/>
</dbReference>
<dbReference type="RefSeq" id="WP_155087727.1">
    <property type="nucleotide sequence ID" value="NZ_WJYA01000003.1"/>
</dbReference>
<evidence type="ECO:0000313" key="4">
    <source>
        <dbReference type="EMBL" id="MTE25882.1"/>
    </source>
</evidence>
<protein>
    <submittedName>
        <fullName evidence="4">DUF2807 domain-containing protein</fullName>
    </submittedName>
</protein>
<organism evidence="4 5">
    <name type="scientific">Winogradskyella ouciana</name>
    <dbReference type="NCBI Taxonomy" id="2608631"/>
    <lineage>
        <taxon>Bacteria</taxon>
        <taxon>Pseudomonadati</taxon>
        <taxon>Bacteroidota</taxon>
        <taxon>Flavobacteriia</taxon>
        <taxon>Flavobacteriales</taxon>
        <taxon>Flavobacteriaceae</taxon>
        <taxon>Winogradskyella</taxon>
    </lineage>
</organism>
<evidence type="ECO:0000259" key="3">
    <source>
        <dbReference type="Pfam" id="PF10988"/>
    </source>
</evidence>
<feature type="compositionally biased region" description="Polar residues" evidence="1">
    <location>
        <begin position="216"/>
        <end position="228"/>
    </location>
</feature>
<sequence>MKALQSITVLVFLLCVSTSCAQWDKWEKVKGDGNITTITRTTGPYDGLKAAGPMDFKLVEGKEGSITIKGDANLMDYIVTEVKDGNLVVKVKKGTNIKPTETIVVTVPYESINSVSLAGSGDIENSGTINTDEFEVSLAGSGDINLNISSNTVESSIAGSGDIELSGSTKDLSTKIAGSGDFNGKNLKSMNVTAKIAGSGNVNVVCNGKLKARVSGSGNVNYSGTPTSKDTKVTGSGKVRN</sequence>